<feature type="transmembrane region" description="Helical" evidence="1">
    <location>
        <begin position="29"/>
        <end position="50"/>
    </location>
</feature>
<dbReference type="Proteomes" id="UP001601948">
    <property type="component" value="Unassembled WGS sequence"/>
</dbReference>
<keyword evidence="1" id="KW-1133">Transmembrane helix</keyword>
<evidence type="ECO:0000256" key="1">
    <source>
        <dbReference type="SAM" id="Phobius"/>
    </source>
</evidence>
<proteinExistence type="predicted"/>
<organism evidence="4 5">
    <name type="scientific">Nocardia suismassiliense</name>
    <dbReference type="NCBI Taxonomy" id="2077092"/>
    <lineage>
        <taxon>Bacteria</taxon>
        <taxon>Bacillati</taxon>
        <taxon>Actinomycetota</taxon>
        <taxon>Actinomycetes</taxon>
        <taxon>Mycobacteriales</taxon>
        <taxon>Nocardiaceae</taxon>
        <taxon>Nocardia</taxon>
    </lineage>
</organism>
<keyword evidence="1" id="KW-0812">Transmembrane</keyword>
<dbReference type="EMBL" id="JBIAPI010000013">
    <property type="protein sequence ID" value="MFF3228232.1"/>
    <property type="molecule type" value="Genomic_DNA"/>
</dbReference>
<feature type="domain" description="Mammalian cell entry C-terminal" evidence="3">
    <location>
        <begin position="148"/>
        <end position="332"/>
    </location>
</feature>
<name>A0ABW6R572_9NOCA</name>
<dbReference type="InterPro" id="IPR024516">
    <property type="entry name" value="Mce_C"/>
</dbReference>
<comment type="caution">
    <text evidence="4">The sequence shown here is derived from an EMBL/GenBank/DDBJ whole genome shotgun (WGS) entry which is preliminary data.</text>
</comment>
<keyword evidence="1" id="KW-0472">Membrane</keyword>
<dbReference type="RefSeq" id="WP_387724872.1">
    <property type="nucleotide sequence ID" value="NZ_JBIAPI010000013.1"/>
</dbReference>
<evidence type="ECO:0000259" key="2">
    <source>
        <dbReference type="Pfam" id="PF02470"/>
    </source>
</evidence>
<dbReference type="Pfam" id="PF11887">
    <property type="entry name" value="Mce4_CUP1"/>
    <property type="match status" value="1"/>
</dbReference>
<feature type="domain" description="Mce/MlaD" evidence="2">
    <location>
        <begin position="64"/>
        <end position="138"/>
    </location>
</feature>
<evidence type="ECO:0000259" key="3">
    <source>
        <dbReference type="Pfam" id="PF11887"/>
    </source>
</evidence>
<reference evidence="4 5" key="1">
    <citation type="submission" date="2024-10" db="EMBL/GenBank/DDBJ databases">
        <title>The Natural Products Discovery Center: Release of the First 8490 Sequenced Strains for Exploring Actinobacteria Biosynthetic Diversity.</title>
        <authorList>
            <person name="Kalkreuter E."/>
            <person name="Kautsar S.A."/>
            <person name="Yang D."/>
            <person name="Bader C.D."/>
            <person name="Teijaro C.N."/>
            <person name="Fluegel L."/>
            <person name="Davis C.M."/>
            <person name="Simpson J.R."/>
            <person name="Lauterbach L."/>
            <person name="Steele A.D."/>
            <person name="Gui C."/>
            <person name="Meng S."/>
            <person name="Li G."/>
            <person name="Viehrig K."/>
            <person name="Ye F."/>
            <person name="Su P."/>
            <person name="Kiefer A.F."/>
            <person name="Nichols A."/>
            <person name="Cepeda A.J."/>
            <person name="Yan W."/>
            <person name="Fan B."/>
            <person name="Jiang Y."/>
            <person name="Adhikari A."/>
            <person name="Zheng C.-J."/>
            <person name="Schuster L."/>
            <person name="Cowan T.M."/>
            <person name="Smanski M.J."/>
            <person name="Chevrette M.G."/>
            <person name="De Carvalho L.P.S."/>
            <person name="Shen B."/>
        </authorList>
    </citation>
    <scope>NUCLEOTIDE SEQUENCE [LARGE SCALE GENOMIC DNA]</scope>
    <source>
        <strain evidence="4 5">NPDC003040</strain>
    </source>
</reference>
<protein>
    <submittedName>
        <fullName evidence="4">MCE family protein</fullName>
    </submittedName>
</protein>
<keyword evidence="5" id="KW-1185">Reference proteome</keyword>
<dbReference type="PANTHER" id="PTHR33371">
    <property type="entry name" value="INTERMEMBRANE PHOSPHOLIPID TRANSPORT SYSTEM BINDING PROTEIN MLAD-RELATED"/>
    <property type="match status" value="1"/>
</dbReference>
<accession>A0ABW6R572</accession>
<gene>
    <name evidence="4" type="ORF">ACFYV7_35935</name>
</gene>
<dbReference type="InterPro" id="IPR005693">
    <property type="entry name" value="Mce"/>
</dbReference>
<dbReference type="NCBIfam" id="TIGR00996">
    <property type="entry name" value="Mtu_fam_mce"/>
    <property type="match status" value="1"/>
</dbReference>
<evidence type="ECO:0000313" key="4">
    <source>
        <dbReference type="EMBL" id="MFF3228232.1"/>
    </source>
</evidence>
<dbReference type="InterPro" id="IPR003399">
    <property type="entry name" value="Mce/MlaD"/>
</dbReference>
<dbReference type="PANTHER" id="PTHR33371:SF15">
    <property type="entry name" value="LIPOPROTEIN LPRN"/>
    <property type="match status" value="1"/>
</dbReference>
<sequence length="382" mass="39766">MSAELEVDALEHANPESTRINLARRRVRTTIMALAAIVAVTVGSGCGLTVQKLPLPMPGVSGETYTVHAIFEDALSLADQAKVRIGGSNVGVVTKISTKDFRAIVDLTISTNIDLPEGSTAELRQDTPLGEIFVAVSTPPAGPGAPMLRDGATLGLDRTSSAASAEQLLVSISLLFNGGGVAALVELTAELDAIVGGRGGQLSHLITETTGVVRSLNVNSARVDAVLTEFNTLAGSIETRHAELGRVAGALPDLLGTLAENNRAIGDLLAKVSATTAALGDYADTSGRHLADLLDNTRRLMGELAAAGDDLGTMLDRMHTLRPKLDASFRGKSIGIFFSVTALDVSALTDPKGQLLPDLQDFVGSLIQVLQLVQSRIAGGHR</sequence>
<dbReference type="Pfam" id="PF02470">
    <property type="entry name" value="MlaD"/>
    <property type="match status" value="1"/>
</dbReference>
<evidence type="ECO:0000313" key="5">
    <source>
        <dbReference type="Proteomes" id="UP001601948"/>
    </source>
</evidence>
<dbReference type="InterPro" id="IPR052336">
    <property type="entry name" value="MlaD_Phospholipid_Transporter"/>
</dbReference>